<dbReference type="SMART" id="SM00155">
    <property type="entry name" value="PLDc"/>
    <property type="match status" value="1"/>
</dbReference>
<dbReference type="GO" id="GO:0032049">
    <property type="term" value="P:cardiolipin biosynthetic process"/>
    <property type="evidence" value="ECO:0007669"/>
    <property type="project" value="UniProtKB-ARBA"/>
</dbReference>
<evidence type="ECO:0000313" key="8">
    <source>
        <dbReference type="Proteomes" id="UP000245911"/>
    </source>
</evidence>
<comment type="caution">
    <text evidence="7">The sequence shown here is derived from an EMBL/GenBank/DDBJ whole genome shotgun (WGS) entry which is preliminary data.</text>
</comment>
<gene>
    <name evidence="7" type="ORF">DDE20_08110</name>
</gene>
<dbReference type="PROSITE" id="PS50035">
    <property type="entry name" value="PLD"/>
    <property type="match status" value="1"/>
</dbReference>
<evidence type="ECO:0000256" key="4">
    <source>
        <dbReference type="ARBA" id="ARBA00022525"/>
    </source>
</evidence>
<dbReference type="OrthoDB" id="8828485at2"/>
<dbReference type="InterPro" id="IPR025202">
    <property type="entry name" value="PLD-like_dom"/>
</dbReference>
<keyword evidence="4" id="KW-0964">Secreted</keyword>
<dbReference type="InterPro" id="IPR001736">
    <property type="entry name" value="PLipase_D/transphosphatidylase"/>
</dbReference>
<dbReference type="Gene3D" id="3.30.870.10">
    <property type="entry name" value="Endonuclease Chain A"/>
    <property type="match status" value="2"/>
</dbReference>
<dbReference type="Proteomes" id="UP000245911">
    <property type="component" value="Unassembled WGS sequence"/>
</dbReference>
<evidence type="ECO:0000256" key="1">
    <source>
        <dbReference type="ARBA" id="ARBA00003145"/>
    </source>
</evidence>
<evidence type="ECO:0000256" key="3">
    <source>
        <dbReference type="ARBA" id="ARBA00018392"/>
    </source>
</evidence>
<dbReference type="EMBL" id="QDKM01000003">
    <property type="protein sequence ID" value="PVH28990.1"/>
    <property type="molecule type" value="Genomic_DNA"/>
</dbReference>
<dbReference type="PANTHER" id="PTHR21248">
    <property type="entry name" value="CARDIOLIPIN SYNTHASE"/>
    <property type="match status" value="1"/>
</dbReference>
<protein>
    <recommendedName>
        <fullName evidence="3">Phospholipase D</fullName>
    </recommendedName>
    <alternativeName>
        <fullName evidence="5">Choline phosphatase</fullName>
    </alternativeName>
</protein>
<evidence type="ECO:0000313" key="7">
    <source>
        <dbReference type="EMBL" id="PVH28990.1"/>
    </source>
</evidence>
<name>A0A2T8HU53_9RHOB</name>
<feature type="domain" description="PLD phosphodiesterase" evidence="6">
    <location>
        <begin position="583"/>
        <end position="610"/>
    </location>
</feature>
<evidence type="ECO:0000259" key="6">
    <source>
        <dbReference type="PROSITE" id="PS50035"/>
    </source>
</evidence>
<dbReference type="Pfam" id="PF13091">
    <property type="entry name" value="PLDc_2"/>
    <property type="match status" value="1"/>
</dbReference>
<dbReference type="PANTHER" id="PTHR21248:SF12">
    <property type="entry name" value="CARDIOLIPIN SYNTHASE C"/>
    <property type="match status" value="1"/>
</dbReference>
<sequence>MLNLVTRHCGEVNHRIRPLAHGRGRSILWPMTRGWTGLLVAALLGLTACAGGIRPISGSPPDAVTRGAFTPPAHAEPVQAYPQVGGRHAMNYLVVSRAGPAEGQDLYYFTGREAGEISISFLNRARSRMTLRATCDARGYARPSTHLATRPAWVAPGQTISVVLGPRERHRTWLALDPAVTRCDLTVTPGGGAPYVLRLRREEVSRPELARVDARHPGCQMPATGDPLASAFLGGAGLSITCPLPLGATRILPGGAESLNAKVEALTGRRLPADLLEHGTPDIPLDFSRAPQLDLIYLNYLNLNADFAGALMARMLAYHAARGTIVRILVADVFLTEADRRLFEGLAARYPTVQLQPFRMPASAAQGFEGQLGRLHRTTHVKFFATLARDAGRSRVMIGGRNLHEGYFYELPRDLSAFPELHQYDPEEARVTGGFTSYDDFEIELRSDRATHGAIQHMAALWHRDFDSQRPRPAGPVQQASAQVEGRLRHFISVPFADGAAQLPYYTGLIDAAQHSIEIAIPYLNLPPEIFAALQRARARGVRVEVVTTVRVRELADYMVSNFNRMFANDFADWVHFIDYDPFPRLLHSKLIVIDGRLTVVASTNLNLRSFHHDMENGLVIMDRGVSRQITGVIRSYVAQGTRYPSGQEVPRLFQRLARIGWIARAF</sequence>
<evidence type="ECO:0000256" key="2">
    <source>
        <dbReference type="ARBA" id="ARBA00004613"/>
    </source>
</evidence>
<dbReference type="GO" id="GO:0030572">
    <property type="term" value="F:phosphatidyltransferase activity"/>
    <property type="evidence" value="ECO:0007669"/>
    <property type="project" value="UniProtKB-ARBA"/>
</dbReference>
<keyword evidence="8" id="KW-1185">Reference proteome</keyword>
<evidence type="ECO:0000256" key="5">
    <source>
        <dbReference type="ARBA" id="ARBA00029594"/>
    </source>
</evidence>
<dbReference type="AlphaFoldDB" id="A0A2T8HU53"/>
<reference evidence="7 8" key="1">
    <citation type="submission" date="2018-04" db="EMBL/GenBank/DDBJ databases">
        <title>Pararhodobacter oceanense sp. nov., isolated from marine intertidal sediment.</title>
        <authorList>
            <person name="Wang X.-L."/>
            <person name="Du Z.-J."/>
        </authorList>
    </citation>
    <scope>NUCLEOTIDE SEQUENCE [LARGE SCALE GENOMIC DNA]</scope>
    <source>
        <strain evidence="7 8">AM505</strain>
    </source>
</reference>
<accession>A0A2T8HU53</accession>
<proteinExistence type="predicted"/>
<comment type="subcellular location">
    <subcellularLocation>
        <location evidence="2">Secreted</location>
    </subcellularLocation>
</comment>
<organism evidence="7 8">
    <name type="scientific">Pararhodobacter oceanensis</name>
    <dbReference type="NCBI Taxonomy" id="2172121"/>
    <lineage>
        <taxon>Bacteria</taxon>
        <taxon>Pseudomonadati</taxon>
        <taxon>Pseudomonadota</taxon>
        <taxon>Alphaproteobacteria</taxon>
        <taxon>Rhodobacterales</taxon>
        <taxon>Paracoccaceae</taxon>
        <taxon>Pararhodobacter</taxon>
    </lineage>
</organism>
<comment type="function">
    <text evidence="1">Could be a virulence factor.</text>
</comment>
<dbReference type="GO" id="GO:0005576">
    <property type="term" value="C:extracellular region"/>
    <property type="evidence" value="ECO:0007669"/>
    <property type="project" value="UniProtKB-SubCell"/>
</dbReference>
<dbReference type="SUPFAM" id="SSF56024">
    <property type="entry name" value="Phospholipase D/nuclease"/>
    <property type="match status" value="1"/>
</dbReference>